<dbReference type="InterPro" id="IPR036424">
    <property type="entry name" value="UPP_synth-like_sf"/>
</dbReference>
<proteinExistence type="inferred from homology"/>
<feature type="binding site" evidence="2">
    <location>
        <begin position="185"/>
        <end position="187"/>
    </location>
    <ligand>
        <name>substrate</name>
    </ligand>
</feature>
<feature type="binding site" evidence="2">
    <location>
        <position position="179"/>
    </location>
    <ligand>
        <name>substrate</name>
    </ligand>
</feature>
<accession>A0A0A7UX31</accession>
<dbReference type="KEGG" id="bchi:OY14_00585"/>
<dbReference type="PANTHER" id="PTHR10291:SF0">
    <property type="entry name" value="DEHYDRODOLICHYL DIPHOSPHATE SYNTHASE 2"/>
    <property type="match status" value="1"/>
</dbReference>
<evidence type="ECO:0000313" key="3">
    <source>
        <dbReference type="EMBL" id="AJA89963.1"/>
    </source>
</evidence>
<feature type="binding site" evidence="2">
    <location>
        <position position="198"/>
    </location>
    <ligand>
        <name>Mg(2+)</name>
        <dbReference type="ChEBI" id="CHEBI:18420"/>
    </ligand>
</feature>
<dbReference type="GO" id="GO:0000287">
    <property type="term" value="F:magnesium ion binding"/>
    <property type="evidence" value="ECO:0007669"/>
    <property type="project" value="UniProtKB-UniRule"/>
</dbReference>
<dbReference type="Proteomes" id="UP000030940">
    <property type="component" value="Chromosome"/>
</dbReference>
<dbReference type="STRING" id="1245910.OY14_00585"/>
<feature type="active site" evidence="2">
    <location>
        <position position="15"/>
    </location>
</feature>
<dbReference type="CDD" id="cd00475">
    <property type="entry name" value="Cis_IPPS"/>
    <property type="match status" value="1"/>
</dbReference>
<evidence type="ECO:0000313" key="4">
    <source>
        <dbReference type="Proteomes" id="UP000030940"/>
    </source>
</evidence>
<comment type="similarity">
    <text evidence="2">Belongs to the UPP synthase family.</text>
</comment>
<dbReference type="EMBL" id="CP009910">
    <property type="protein sequence ID" value="AJA89963.1"/>
    <property type="molecule type" value="Genomic_DNA"/>
</dbReference>
<protein>
    <recommendedName>
        <fullName evidence="2">Isoprenyl transferase</fullName>
        <ecNumber evidence="2">2.5.1.-</ecNumber>
    </recommendedName>
</protein>
<feature type="binding site" evidence="2">
    <location>
        <position position="64"/>
    </location>
    <ligand>
        <name>substrate</name>
    </ligand>
</feature>
<keyword evidence="4" id="KW-1185">Reference proteome</keyword>
<evidence type="ECO:0000256" key="2">
    <source>
        <dbReference type="HAMAP-Rule" id="MF_01139"/>
    </source>
</evidence>
<dbReference type="PANTHER" id="PTHR10291">
    <property type="entry name" value="DEHYDRODOLICHYL DIPHOSPHATE SYNTHASE FAMILY MEMBER"/>
    <property type="match status" value="1"/>
</dbReference>
<keyword evidence="1 2" id="KW-0808">Transferase</keyword>
<dbReference type="Pfam" id="PF01255">
    <property type="entry name" value="Prenyltransf"/>
    <property type="match status" value="1"/>
</dbReference>
<sequence>MSKSSLPSHVGIIMDGNRRWALSKGVSSLEGYEEGLKRAKEIVKYSLSVGIEYLSFYVFSTENWKRDDCEIEKLMFLIARYLKAEFDFYKENGIKIIVSGDVEPLNEEVKSSIKDSVSFSKNFNNLVLNLAINYGGRNEILRAIRKFVSSDFDLKSLDENTFFHFLDNPELPNLDLLIRTGGNVRISNFFLWRIAYSELIFSNVLWPEYYDNRYSKDLECFQLRRRNFGR</sequence>
<dbReference type="NCBIfam" id="NF011410">
    <property type="entry name" value="PRK14837.1"/>
    <property type="match status" value="1"/>
</dbReference>
<keyword evidence="2" id="KW-0460">Magnesium</keyword>
<dbReference type="NCBIfam" id="TIGR00055">
    <property type="entry name" value="uppS"/>
    <property type="match status" value="1"/>
</dbReference>
<feature type="binding site" evidence="2">
    <location>
        <position position="15"/>
    </location>
    <ligand>
        <name>Mg(2+)</name>
        <dbReference type="ChEBI" id="CHEBI:18420"/>
    </ligand>
</feature>
<comment type="subunit">
    <text evidence="2">Homodimer.</text>
</comment>
<dbReference type="GO" id="GO:0045547">
    <property type="term" value="F:ditrans,polycis-polyprenyl diphosphate synthase [(2E,6E)-farnesyl diphosphate specific] activity"/>
    <property type="evidence" value="ECO:0007669"/>
    <property type="project" value="TreeGrafter"/>
</dbReference>
<comment type="caution">
    <text evidence="2">Lacks conserved residue(s) required for the propagation of feature annotation.</text>
</comment>
<dbReference type="AlphaFoldDB" id="A0A0A7UX31"/>
<gene>
    <name evidence="3" type="ORF">OY14_00585</name>
</gene>
<comment type="function">
    <text evidence="2">Catalyzes the condensation of isopentenyl diphosphate (IPP) with allylic pyrophosphates generating different type of terpenoids.</text>
</comment>
<feature type="binding site" evidence="2">
    <location>
        <position position="66"/>
    </location>
    <ligand>
        <name>substrate</name>
    </ligand>
</feature>
<dbReference type="InterPro" id="IPR018520">
    <property type="entry name" value="UPP_synth-like_CS"/>
</dbReference>
<dbReference type="PROSITE" id="PS01066">
    <property type="entry name" value="UPP_SYNTHASE"/>
    <property type="match status" value="1"/>
</dbReference>
<reference evidence="3 4" key="1">
    <citation type="journal article" date="2015" name="Genome Announc.">
        <title>Genome Sequence of Borrelia chilensis VA1, a South American Member of the Lyme Borreliosis Group.</title>
        <authorList>
            <person name="Huang W."/>
            <person name="Ojaimi C."/>
            <person name="Fallon J.T."/>
            <person name="Travisany D."/>
            <person name="Maass A."/>
            <person name="Ivanova L."/>
            <person name="Tomova A."/>
            <person name="Gonzalez-Acuna D."/>
            <person name="Godfrey H.P."/>
            <person name="Cabello F.C."/>
        </authorList>
    </citation>
    <scope>NUCLEOTIDE SEQUENCE [LARGE SCALE GENOMIC DNA]</scope>
    <source>
        <strain evidence="3 4">VA1</strain>
    </source>
</reference>
<name>A0A0A7UX31_9SPIR</name>
<comment type="cofactor">
    <cofactor evidence="2">
        <name>Mg(2+)</name>
        <dbReference type="ChEBI" id="CHEBI:18420"/>
    </cofactor>
    <text evidence="2">Binds 2 magnesium ions per subunit.</text>
</comment>
<keyword evidence="2" id="KW-0479">Metal-binding</keyword>
<evidence type="ECO:0000256" key="1">
    <source>
        <dbReference type="ARBA" id="ARBA00022679"/>
    </source>
</evidence>
<dbReference type="GO" id="GO:0016094">
    <property type="term" value="P:polyprenol biosynthetic process"/>
    <property type="evidence" value="ECO:0007669"/>
    <property type="project" value="TreeGrafter"/>
</dbReference>
<dbReference type="InterPro" id="IPR001441">
    <property type="entry name" value="UPP_synth-like"/>
</dbReference>
<dbReference type="EC" id="2.5.1.-" evidence="2"/>
<dbReference type="Gene3D" id="3.40.1180.10">
    <property type="entry name" value="Decaprenyl diphosphate synthase-like"/>
    <property type="match status" value="1"/>
</dbReference>
<dbReference type="HAMAP" id="MF_01139">
    <property type="entry name" value="ISPT"/>
    <property type="match status" value="1"/>
</dbReference>
<dbReference type="SUPFAM" id="SSF64005">
    <property type="entry name" value="Undecaprenyl diphosphate synthase"/>
    <property type="match status" value="1"/>
</dbReference>
<feature type="binding site" evidence="2">
    <location>
        <position position="20"/>
    </location>
    <ligand>
        <name>substrate</name>
    </ligand>
</feature>
<feature type="binding site" evidence="2">
    <location>
        <begin position="16"/>
        <end position="19"/>
    </location>
    <ligand>
        <name>substrate</name>
    </ligand>
</feature>
<feature type="active site" description="Proton acceptor" evidence="2">
    <location>
        <position position="63"/>
    </location>
</feature>
<feature type="binding site" evidence="2">
    <location>
        <begin position="60"/>
        <end position="62"/>
    </location>
    <ligand>
        <name>substrate</name>
    </ligand>
</feature>
<organism evidence="3 4">
    <name type="scientific">Borreliella chilensis</name>
    <dbReference type="NCBI Taxonomy" id="1245910"/>
    <lineage>
        <taxon>Bacteria</taxon>
        <taxon>Pseudomonadati</taxon>
        <taxon>Spirochaetota</taxon>
        <taxon>Spirochaetia</taxon>
        <taxon>Spirochaetales</taxon>
        <taxon>Borreliaceae</taxon>
        <taxon>Borreliella</taxon>
    </lineage>
</organism>
<dbReference type="HOGENOM" id="CLU_038505_1_1_12"/>